<dbReference type="PANTHER" id="PTHR47227">
    <property type="entry name" value="DNA-DIRECTED RNA POLYMERASE SUBUNIT K"/>
    <property type="match status" value="1"/>
</dbReference>
<evidence type="ECO:0000313" key="3">
    <source>
        <dbReference type="EMBL" id="QHT80711.1"/>
    </source>
</evidence>
<dbReference type="GO" id="GO:0005666">
    <property type="term" value="C:RNA polymerase III complex"/>
    <property type="evidence" value="ECO:0007669"/>
    <property type="project" value="TreeGrafter"/>
</dbReference>
<name>A0A6C0HJ80_9ZZZZ</name>
<dbReference type="GO" id="GO:0042797">
    <property type="term" value="P:tRNA transcription by RNA polymerase III"/>
    <property type="evidence" value="ECO:0007669"/>
    <property type="project" value="TreeGrafter"/>
</dbReference>
<dbReference type="InterPro" id="IPR036161">
    <property type="entry name" value="RPB6/omega-like_sf"/>
</dbReference>
<dbReference type="GO" id="GO:0003899">
    <property type="term" value="F:DNA-directed RNA polymerase activity"/>
    <property type="evidence" value="ECO:0007669"/>
    <property type="project" value="InterPro"/>
</dbReference>
<dbReference type="SUPFAM" id="SSF63562">
    <property type="entry name" value="RPB6/omega subunit-like"/>
    <property type="match status" value="1"/>
</dbReference>
<dbReference type="AlphaFoldDB" id="A0A6C0HJ80"/>
<keyword evidence="2" id="KW-0804">Transcription</keyword>
<dbReference type="GO" id="GO:0006360">
    <property type="term" value="P:transcription by RNA polymerase I"/>
    <property type="evidence" value="ECO:0007669"/>
    <property type="project" value="TreeGrafter"/>
</dbReference>
<dbReference type="GO" id="GO:0003677">
    <property type="term" value="F:DNA binding"/>
    <property type="evidence" value="ECO:0007669"/>
    <property type="project" value="InterPro"/>
</dbReference>
<evidence type="ECO:0000256" key="2">
    <source>
        <dbReference type="ARBA" id="ARBA00023163"/>
    </source>
</evidence>
<evidence type="ECO:0000256" key="1">
    <source>
        <dbReference type="ARBA" id="ARBA00022478"/>
    </source>
</evidence>
<proteinExistence type="predicted"/>
<dbReference type="GO" id="GO:0005736">
    <property type="term" value="C:RNA polymerase I complex"/>
    <property type="evidence" value="ECO:0007669"/>
    <property type="project" value="TreeGrafter"/>
</dbReference>
<dbReference type="GO" id="GO:0005665">
    <property type="term" value="C:RNA polymerase II, core complex"/>
    <property type="evidence" value="ECO:0007669"/>
    <property type="project" value="TreeGrafter"/>
</dbReference>
<keyword evidence="1" id="KW-0240">DNA-directed RNA polymerase</keyword>
<dbReference type="PANTHER" id="PTHR47227:SF5">
    <property type="entry name" value="DNA-DIRECTED RNA POLYMERASES I, II, AND III SUBUNIT RPABC2"/>
    <property type="match status" value="1"/>
</dbReference>
<sequence length="150" mass="17370">MADVEIEEEYDDVGIEEEVFLEDLPEDNTSEIAPEMKRLYQQHPECLLDYVEQVVPKIPLQVLPPGGSKLDPNHRTYPFLTIYERTKIIGLRANQISRGAVPFITVPPQVTDVKDIARLELEQKRLPFIIKRPLPNGTFEYWRLSDLLIL</sequence>
<protein>
    <submittedName>
        <fullName evidence="3">Uncharacterized protein</fullName>
    </submittedName>
</protein>
<organism evidence="3">
    <name type="scientific">viral metagenome</name>
    <dbReference type="NCBI Taxonomy" id="1070528"/>
    <lineage>
        <taxon>unclassified sequences</taxon>
        <taxon>metagenomes</taxon>
        <taxon>organismal metagenomes</taxon>
    </lineage>
</organism>
<reference evidence="3" key="1">
    <citation type="journal article" date="2020" name="Nature">
        <title>Giant virus diversity and host interactions through global metagenomics.</title>
        <authorList>
            <person name="Schulz F."/>
            <person name="Roux S."/>
            <person name="Paez-Espino D."/>
            <person name="Jungbluth S."/>
            <person name="Walsh D.A."/>
            <person name="Denef V.J."/>
            <person name="McMahon K.D."/>
            <person name="Konstantinidis K.T."/>
            <person name="Eloe-Fadrosh E.A."/>
            <person name="Kyrpides N.C."/>
            <person name="Woyke T."/>
        </authorList>
    </citation>
    <scope>NUCLEOTIDE SEQUENCE</scope>
    <source>
        <strain evidence="3">GVMAG-M-3300023184-121</strain>
    </source>
</reference>
<dbReference type="Gene3D" id="3.90.940.10">
    <property type="match status" value="1"/>
</dbReference>
<dbReference type="GO" id="GO:0006366">
    <property type="term" value="P:transcription by RNA polymerase II"/>
    <property type="evidence" value="ECO:0007669"/>
    <property type="project" value="TreeGrafter"/>
</dbReference>
<accession>A0A6C0HJ80</accession>
<dbReference type="EMBL" id="MN739974">
    <property type="protein sequence ID" value="QHT80711.1"/>
    <property type="molecule type" value="Genomic_DNA"/>
</dbReference>